<comment type="caution">
    <text evidence="2">The sequence shown here is derived from an EMBL/GenBank/DDBJ whole genome shotgun (WGS) entry which is preliminary data.</text>
</comment>
<proteinExistence type="predicted"/>
<organism evidence="2 3">
    <name type="scientific">Mycena venus</name>
    <dbReference type="NCBI Taxonomy" id="2733690"/>
    <lineage>
        <taxon>Eukaryota</taxon>
        <taxon>Fungi</taxon>
        <taxon>Dikarya</taxon>
        <taxon>Basidiomycota</taxon>
        <taxon>Agaricomycotina</taxon>
        <taxon>Agaricomycetes</taxon>
        <taxon>Agaricomycetidae</taxon>
        <taxon>Agaricales</taxon>
        <taxon>Marasmiineae</taxon>
        <taxon>Mycenaceae</taxon>
        <taxon>Mycena</taxon>
    </lineage>
</organism>
<dbReference type="GO" id="GO:0016787">
    <property type="term" value="F:hydrolase activity"/>
    <property type="evidence" value="ECO:0007669"/>
    <property type="project" value="InterPro"/>
</dbReference>
<dbReference type="InterPro" id="IPR029052">
    <property type="entry name" value="Metallo-depent_PP-like"/>
</dbReference>
<dbReference type="InterPro" id="IPR052963">
    <property type="entry name" value="Pantetheine_PDE"/>
</dbReference>
<evidence type="ECO:0000313" key="3">
    <source>
        <dbReference type="Proteomes" id="UP000620124"/>
    </source>
</evidence>
<reference evidence="2" key="1">
    <citation type="submission" date="2020-05" db="EMBL/GenBank/DDBJ databases">
        <title>Mycena genomes resolve the evolution of fungal bioluminescence.</title>
        <authorList>
            <person name="Tsai I.J."/>
        </authorList>
    </citation>
    <scope>NUCLEOTIDE SEQUENCE</scope>
    <source>
        <strain evidence="2">CCC161011</strain>
    </source>
</reference>
<dbReference type="Gene3D" id="3.60.21.10">
    <property type="match status" value="1"/>
</dbReference>
<accession>A0A8H6XD88</accession>
<feature type="domain" description="Calcineurin-like phosphoesterase" evidence="1">
    <location>
        <begin position="3"/>
        <end position="237"/>
    </location>
</feature>
<sequence length="295" mass="33358">MLYAISDLHLSFQSNRDEWQKLKPHPEDGLILCGDIGEKAEHLDLAFGIAKQNFKEVFWCPGNHELYSLPIATSQRGEAKYAECRAVAARHGVHTPEDTFVRWEDESGGPVLVAPIFTLYDYTFRPAHLTSTEHALAWAEEANTVATDEAILFPDPHRSREAWCAALVEKAEAKLAAAAVAAGDVPLVIVNHWPLREDLVFIPRIPRFILWCGTKRTEDWHVRFNACVVVSGHLHVPRTDWKDGVRFEECSLGYPREWADVRQSGRDINDLLRVIWPGPPPPATGTVATQWRRWG</sequence>
<evidence type="ECO:0000313" key="2">
    <source>
        <dbReference type="EMBL" id="KAF7339198.1"/>
    </source>
</evidence>
<dbReference type="InterPro" id="IPR004843">
    <property type="entry name" value="Calcineurin-like_PHP"/>
</dbReference>
<dbReference type="SUPFAM" id="SSF56300">
    <property type="entry name" value="Metallo-dependent phosphatases"/>
    <property type="match status" value="1"/>
</dbReference>
<dbReference type="EMBL" id="JACAZI010000020">
    <property type="protein sequence ID" value="KAF7339198.1"/>
    <property type="molecule type" value="Genomic_DNA"/>
</dbReference>
<protein>
    <submittedName>
        <fullName evidence="2">Metallophosphoesteras-like protein</fullName>
    </submittedName>
</protein>
<dbReference type="OrthoDB" id="2866568at2759"/>
<dbReference type="AlphaFoldDB" id="A0A8H6XD88"/>
<dbReference type="Pfam" id="PF00149">
    <property type="entry name" value="Metallophos"/>
    <property type="match status" value="1"/>
</dbReference>
<dbReference type="Proteomes" id="UP000620124">
    <property type="component" value="Unassembled WGS sequence"/>
</dbReference>
<gene>
    <name evidence="2" type="ORF">MVEN_01997200</name>
</gene>
<dbReference type="PANTHER" id="PTHR36492">
    <property type="match status" value="1"/>
</dbReference>
<dbReference type="PANTHER" id="PTHR36492:SF2">
    <property type="entry name" value="[ACYL-CARRIER-PROTEIN] PHOSPHODIESTERASE PPTH"/>
    <property type="match status" value="1"/>
</dbReference>
<keyword evidence="3" id="KW-1185">Reference proteome</keyword>
<name>A0A8H6XD88_9AGAR</name>
<evidence type="ECO:0000259" key="1">
    <source>
        <dbReference type="Pfam" id="PF00149"/>
    </source>
</evidence>